<evidence type="ECO:0000313" key="2">
    <source>
        <dbReference type="EMBL" id="PXA64240.1"/>
    </source>
</evidence>
<organism evidence="2 3">
    <name type="scientific">Arthrobacter psychrochitiniphilus</name>
    <dbReference type="NCBI Taxonomy" id="291045"/>
    <lineage>
        <taxon>Bacteria</taxon>
        <taxon>Bacillati</taxon>
        <taxon>Actinomycetota</taxon>
        <taxon>Actinomycetes</taxon>
        <taxon>Micrococcales</taxon>
        <taxon>Micrococcaceae</taxon>
        <taxon>Arthrobacter</taxon>
    </lineage>
</organism>
<evidence type="ECO:0000313" key="3">
    <source>
        <dbReference type="Proteomes" id="UP000246303"/>
    </source>
</evidence>
<protein>
    <submittedName>
        <fullName evidence="2">IS1380 family transposase</fullName>
    </submittedName>
</protein>
<dbReference type="InterPro" id="IPR025668">
    <property type="entry name" value="Tnp_DDE_dom"/>
</dbReference>
<keyword evidence="3" id="KW-1185">Reference proteome</keyword>
<dbReference type="EMBL" id="QHLZ01000013">
    <property type="protein sequence ID" value="PXA64240.1"/>
    <property type="molecule type" value="Genomic_DNA"/>
</dbReference>
<dbReference type="AlphaFoldDB" id="A0A2V3DMU0"/>
<evidence type="ECO:0000259" key="1">
    <source>
        <dbReference type="Pfam" id="PF13701"/>
    </source>
</evidence>
<feature type="domain" description="Transposase DDE" evidence="1">
    <location>
        <begin position="6"/>
        <end position="462"/>
    </location>
</feature>
<gene>
    <name evidence="2" type="ORF">CVS29_15820</name>
</gene>
<dbReference type="InterPro" id="IPR047960">
    <property type="entry name" value="Transpos_IS1380"/>
</dbReference>
<dbReference type="RefSeq" id="WP_110107303.1">
    <property type="nucleotide sequence ID" value="NZ_JACBZZ010000001.1"/>
</dbReference>
<sequence length="464" mass="50803">MNNITGFYPSVRVDATGDGVVSQGGGIVLTEMLKASGLTTGLAEALEPWRKPFATHNPGKILTDLALSMATGGDFVSDIDRLRNQPEVYGRIASDPTISRLFKVLATVQPAKALVAINKARAVSRAHVWEKAGDASPLHGVSRKNPLVIDLDASLVNSHSEKDDARPTWKKGFGFHPLCSFIDHGLAGTGEPLVTLLRPGNAGSNTVADHIQVVKDSIKQLPKGWRSGRKIMIRTDSAGGTHGFLDWLTDKRRNFSYSVGFPIHGAVAEVLPLVPKKGWSRAYDSDGTERDGAWVADITGMLDLKSWPAGMRVIVRKEIPHVGAQLRITDIDGHRYTAIATNQEHGQLADQEVRHRLRARCEDRIRNAKDSGFANLPFKSFTANELWCHVVMMATELMAWTQMIGFNDSKARRWEPKKLRARLFEIGGKLAKHAHQTTLHLASSAPDARLLLTGVKRIAALSPP</sequence>
<dbReference type="Proteomes" id="UP000246303">
    <property type="component" value="Unassembled WGS sequence"/>
</dbReference>
<accession>A0A2V3DMU0</accession>
<dbReference type="OrthoDB" id="3254802at2"/>
<proteinExistence type="predicted"/>
<reference evidence="2 3" key="1">
    <citation type="submission" date="2018-05" db="EMBL/GenBank/DDBJ databases">
        <title>Genetic diversity of glacier-inhabiting Cryobacterium bacteria in China and description of Cryobacterium mengkeensis sp. nov. and Arthrobacter glacialis sp. nov.</title>
        <authorList>
            <person name="Liu Q."/>
            <person name="Xin Y.-H."/>
        </authorList>
    </citation>
    <scope>NUCLEOTIDE SEQUENCE [LARGE SCALE GENOMIC DNA]</scope>
    <source>
        <strain evidence="2 3">GP3</strain>
    </source>
</reference>
<name>A0A2V3DMU0_9MICC</name>
<comment type="caution">
    <text evidence="2">The sequence shown here is derived from an EMBL/GenBank/DDBJ whole genome shotgun (WGS) entry which is preliminary data.</text>
</comment>
<dbReference type="NCBIfam" id="NF033539">
    <property type="entry name" value="transpos_IS1380"/>
    <property type="match status" value="1"/>
</dbReference>
<dbReference type="Pfam" id="PF13701">
    <property type="entry name" value="DDE_Tnp_1_4"/>
    <property type="match status" value="1"/>
</dbReference>